<gene>
    <name evidence="4" type="ORF">BJY01DRAFT_243432</name>
</gene>
<proteinExistence type="predicted"/>
<evidence type="ECO:0000256" key="2">
    <source>
        <dbReference type="ARBA" id="ARBA00023043"/>
    </source>
</evidence>
<dbReference type="InterPro" id="IPR036770">
    <property type="entry name" value="Ankyrin_rpt-contain_sf"/>
</dbReference>
<organism evidence="4 5">
    <name type="scientific">Aspergillus pseudoustus</name>
    <dbReference type="NCBI Taxonomy" id="1810923"/>
    <lineage>
        <taxon>Eukaryota</taxon>
        <taxon>Fungi</taxon>
        <taxon>Dikarya</taxon>
        <taxon>Ascomycota</taxon>
        <taxon>Pezizomycotina</taxon>
        <taxon>Eurotiomycetes</taxon>
        <taxon>Eurotiomycetidae</taxon>
        <taxon>Eurotiales</taxon>
        <taxon>Aspergillaceae</taxon>
        <taxon>Aspergillus</taxon>
        <taxon>Aspergillus subgen. Nidulantes</taxon>
    </lineage>
</organism>
<evidence type="ECO:0000313" key="4">
    <source>
        <dbReference type="EMBL" id="KAL2854979.1"/>
    </source>
</evidence>
<comment type="caution">
    <text evidence="4">The sequence shown here is derived from an EMBL/GenBank/DDBJ whole genome shotgun (WGS) entry which is preliminary data.</text>
</comment>
<keyword evidence="1" id="KW-0677">Repeat</keyword>
<dbReference type="InterPro" id="IPR002110">
    <property type="entry name" value="Ankyrin_rpt"/>
</dbReference>
<dbReference type="SUPFAM" id="SSF48403">
    <property type="entry name" value="Ankyrin repeat"/>
    <property type="match status" value="1"/>
</dbReference>
<evidence type="ECO:0000256" key="1">
    <source>
        <dbReference type="ARBA" id="ARBA00022737"/>
    </source>
</evidence>
<dbReference type="EMBL" id="JBFXLU010000012">
    <property type="protein sequence ID" value="KAL2854979.1"/>
    <property type="molecule type" value="Genomic_DNA"/>
</dbReference>
<dbReference type="Pfam" id="PF12796">
    <property type="entry name" value="Ank_2"/>
    <property type="match status" value="2"/>
</dbReference>
<dbReference type="Gene3D" id="1.25.40.20">
    <property type="entry name" value="Ankyrin repeat-containing domain"/>
    <property type="match status" value="1"/>
</dbReference>
<dbReference type="PANTHER" id="PTHR24198:SF165">
    <property type="entry name" value="ANKYRIN REPEAT-CONTAINING PROTEIN-RELATED"/>
    <property type="match status" value="1"/>
</dbReference>
<dbReference type="Proteomes" id="UP001610446">
    <property type="component" value="Unassembled WGS sequence"/>
</dbReference>
<protein>
    <submittedName>
        <fullName evidence="4">Ankyrin repeat-containing domain protein</fullName>
    </submittedName>
</protein>
<evidence type="ECO:0000313" key="5">
    <source>
        <dbReference type="Proteomes" id="UP001610446"/>
    </source>
</evidence>
<sequence length="473" mass="52471">MDEHTTERPLLRQNSNSNTDTDLPTRLRTTIDSLLNIWIQGGPSQHKEPQLRKELEALLHNPKTTIEFIDPQVEALILLSAQETDDALFNILIAHDPYAGPNSGFPAPSNEILFWAATHGHASLVERLLNVDGIDPNVMDDEEGGEGETPLSCAASNDQVDVLRILLNDERVDIDRCPEWGKGKDGKGDGHTALWWAVWSGKERAARLLCERGAAVPRIEGENIVHKLLLEAVEKESVSIMEIILASCREAYATGRGPRGFFRWQFFSNHNGQTLLSLAAETGNVSVLELLEQHSDNFAGGLNLLDLNGRTAIWHAASKGHDKALSLLLPVVNHPRAIDAIDLQGTTPLAVAVEQWTARREYPATQRSKALTRRAEVIQQLLAHPMVKTEYLGDEQLWLLLGRSVRSGHAGIVEGLARKDDRVNHESMYFDGCNEKRLVSWAEENHYGVLVDLLLVKRKCADEASSESDTTLC</sequence>
<feature type="compositionally biased region" description="Basic and acidic residues" evidence="3">
    <location>
        <begin position="1"/>
        <end position="10"/>
    </location>
</feature>
<accession>A0ABR4KRR5</accession>
<keyword evidence="2" id="KW-0040">ANK repeat</keyword>
<feature type="region of interest" description="Disordered" evidence="3">
    <location>
        <begin position="1"/>
        <end position="24"/>
    </location>
</feature>
<evidence type="ECO:0000256" key="3">
    <source>
        <dbReference type="SAM" id="MobiDB-lite"/>
    </source>
</evidence>
<dbReference type="PANTHER" id="PTHR24198">
    <property type="entry name" value="ANKYRIN REPEAT AND PROTEIN KINASE DOMAIN-CONTAINING PROTEIN"/>
    <property type="match status" value="1"/>
</dbReference>
<reference evidence="4 5" key="1">
    <citation type="submission" date="2024-07" db="EMBL/GenBank/DDBJ databases">
        <title>Section-level genome sequencing and comparative genomics of Aspergillus sections Usti and Cavernicolus.</title>
        <authorList>
            <consortium name="Lawrence Berkeley National Laboratory"/>
            <person name="Nybo J.L."/>
            <person name="Vesth T.C."/>
            <person name="Theobald S."/>
            <person name="Frisvad J.C."/>
            <person name="Larsen T.O."/>
            <person name="Kjaerboelling I."/>
            <person name="Rothschild-Mancinelli K."/>
            <person name="Lyhne E.K."/>
            <person name="Kogle M.E."/>
            <person name="Barry K."/>
            <person name="Clum A."/>
            <person name="Na H."/>
            <person name="Ledsgaard L."/>
            <person name="Lin J."/>
            <person name="Lipzen A."/>
            <person name="Kuo A."/>
            <person name="Riley R."/>
            <person name="Mondo S."/>
            <person name="Labutti K."/>
            <person name="Haridas S."/>
            <person name="Pangalinan J."/>
            <person name="Salamov A.A."/>
            <person name="Simmons B.A."/>
            <person name="Magnuson J.K."/>
            <person name="Chen J."/>
            <person name="Drula E."/>
            <person name="Henrissat B."/>
            <person name="Wiebenga A."/>
            <person name="Lubbers R.J."/>
            <person name="Gomes A.C."/>
            <person name="Makela M.R."/>
            <person name="Stajich J."/>
            <person name="Grigoriev I.V."/>
            <person name="Mortensen U.H."/>
            <person name="De Vries R.P."/>
            <person name="Baker S.E."/>
            <person name="Andersen M.R."/>
        </authorList>
    </citation>
    <scope>NUCLEOTIDE SEQUENCE [LARGE SCALE GENOMIC DNA]</scope>
    <source>
        <strain evidence="4 5">CBS 123904</strain>
    </source>
</reference>
<name>A0ABR4KRR5_9EURO</name>
<dbReference type="SMART" id="SM00248">
    <property type="entry name" value="ANK"/>
    <property type="match status" value="6"/>
</dbReference>
<keyword evidence="5" id="KW-1185">Reference proteome</keyword>